<dbReference type="PANTHER" id="PTHR10083:SF374">
    <property type="entry name" value="BPTI_KUNITZ INHIBITOR DOMAIN-CONTAINING PROTEIN"/>
    <property type="match status" value="1"/>
</dbReference>
<evidence type="ECO:0000256" key="1">
    <source>
        <dbReference type="ARBA" id="ARBA00023157"/>
    </source>
</evidence>
<proteinExistence type="predicted"/>
<sequence>AAFFCKLPSDAGEGQAFIGAFFYDVTKDHCNPMLYKGSGGNANRFATEIQCIRNCSLNAVGKTRVSIEC</sequence>
<dbReference type="Pfam" id="PF00014">
    <property type="entry name" value="Kunitz_BPTI"/>
    <property type="match status" value="1"/>
</dbReference>
<dbReference type="GO" id="GO:0005615">
    <property type="term" value="C:extracellular space"/>
    <property type="evidence" value="ECO:0007669"/>
    <property type="project" value="TreeGrafter"/>
</dbReference>
<dbReference type="Gene3D" id="4.10.410.10">
    <property type="entry name" value="Pancreatic trypsin inhibitor Kunitz domain"/>
    <property type="match status" value="1"/>
</dbReference>
<evidence type="ECO:0000313" key="3">
    <source>
        <dbReference type="Ensembl" id="ENSSPAP00000023842.1"/>
    </source>
</evidence>
<accession>A0A3B5BDG8</accession>
<dbReference type="PANTHER" id="PTHR10083">
    <property type="entry name" value="KUNITZ-TYPE PROTEASE INHIBITOR-RELATED"/>
    <property type="match status" value="1"/>
</dbReference>
<dbReference type="SMART" id="SM00131">
    <property type="entry name" value="KU"/>
    <property type="match status" value="1"/>
</dbReference>
<protein>
    <recommendedName>
        <fullName evidence="2">BPTI/Kunitz inhibitor domain-containing protein</fullName>
    </recommendedName>
</protein>
<dbReference type="InterPro" id="IPR036880">
    <property type="entry name" value="Kunitz_BPTI_sf"/>
</dbReference>
<dbReference type="GO" id="GO:0004867">
    <property type="term" value="F:serine-type endopeptidase inhibitor activity"/>
    <property type="evidence" value="ECO:0007669"/>
    <property type="project" value="InterPro"/>
</dbReference>
<dbReference type="STRING" id="144197.ENSSPAP00000023842"/>
<organism evidence="3">
    <name type="scientific">Stegastes partitus</name>
    <name type="common">bicolor damselfish</name>
    <dbReference type="NCBI Taxonomy" id="144197"/>
    <lineage>
        <taxon>Eukaryota</taxon>
        <taxon>Metazoa</taxon>
        <taxon>Chordata</taxon>
        <taxon>Craniata</taxon>
        <taxon>Vertebrata</taxon>
        <taxon>Euteleostomi</taxon>
        <taxon>Actinopterygii</taxon>
        <taxon>Neopterygii</taxon>
        <taxon>Teleostei</taxon>
        <taxon>Neoteleostei</taxon>
        <taxon>Acanthomorphata</taxon>
        <taxon>Ovalentaria</taxon>
        <taxon>Pomacentridae</taxon>
        <taxon>Stegastes</taxon>
    </lineage>
</organism>
<feature type="domain" description="BPTI/Kunitz inhibitor" evidence="2">
    <location>
        <begin position="5"/>
        <end position="55"/>
    </location>
</feature>
<dbReference type="SUPFAM" id="SSF57362">
    <property type="entry name" value="BPTI-like"/>
    <property type="match status" value="1"/>
</dbReference>
<dbReference type="InterPro" id="IPR050098">
    <property type="entry name" value="TFPI/VKTCI-like"/>
</dbReference>
<dbReference type="Ensembl" id="ENSSPAT00000024223.1">
    <property type="protein sequence ID" value="ENSSPAP00000023842.1"/>
    <property type="gene ID" value="ENSSPAG00000017988.1"/>
</dbReference>
<evidence type="ECO:0000259" key="2">
    <source>
        <dbReference type="PROSITE" id="PS50279"/>
    </source>
</evidence>
<dbReference type="AlphaFoldDB" id="A0A3B5BDG8"/>
<dbReference type="CDD" id="cd22593">
    <property type="entry name" value="Kunitz_conkunitzin"/>
    <property type="match status" value="1"/>
</dbReference>
<dbReference type="PROSITE" id="PS50279">
    <property type="entry name" value="BPTI_KUNITZ_2"/>
    <property type="match status" value="1"/>
</dbReference>
<reference evidence="3" key="1">
    <citation type="submission" date="2023-09" db="UniProtKB">
        <authorList>
            <consortium name="Ensembl"/>
        </authorList>
    </citation>
    <scope>IDENTIFICATION</scope>
</reference>
<dbReference type="PRINTS" id="PR00759">
    <property type="entry name" value="BASICPTASE"/>
</dbReference>
<dbReference type="InterPro" id="IPR002223">
    <property type="entry name" value="Kunitz_BPTI"/>
</dbReference>
<dbReference type="GeneTree" id="ENSGT01030000234953"/>
<keyword evidence="1" id="KW-1015">Disulfide bond</keyword>
<name>A0A3B5BDG8_9TELE</name>